<proteinExistence type="predicted"/>
<feature type="compositionally biased region" description="Basic and acidic residues" evidence="1">
    <location>
        <begin position="130"/>
        <end position="156"/>
    </location>
</feature>
<dbReference type="AlphaFoldDB" id="A0AAW0TMN5"/>
<feature type="region of interest" description="Disordered" evidence="1">
    <location>
        <begin position="130"/>
        <end position="163"/>
    </location>
</feature>
<accession>A0AAW0TMN5</accession>
<evidence type="ECO:0000313" key="2">
    <source>
        <dbReference type="EMBL" id="KAK8388696.1"/>
    </source>
</evidence>
<evidence type="ECO:0000256" key="1">
    <source>
        <dbReference type="SAM" id="MobiDB-lite"/>
    </source>
</evidence>
<name>A0AAW0TMN5_SCYPA</name>
<keyword evidence="3" id="KW-1185">Reference proteome</keyword>
<feature type="region of interest" description="Disordered" evidence="1">
    <location>
        <begin position="191"/>
        <end position="312"/>
    </location>
</feature>
<sequence length="460" mass="51962">MICLHTDGLSLGSSKAHPRQTAPASTRLGQALFCDIHRSTTPAQRLTTGDDSDYGGEQPPIPATTKGFRSFPGLICMDEANLASSSTQGLPWISDWDSGVPERMRPTIMVYQLEIPNNYHRNPECEFREVRTKAGESTDKPQERDIISPEKRHSPDTTKPNVYLDLQNNQQGSTESPHHRLPLRPRNLLHEFNEHSDGPQNEGNTPPTTPTHLERRRTPSPSLDRIRKSKNPPYTPEEYSPEATTSGQTGETAETNSTGKLGGTSNVNTTRKRKRTPERKTSQNRPKPIDVRQRSSSGQDQMDARRLEESETDQQTLFYTFVIRERPAPRQRGRAPDFTIADHGDHWHITFQSAKSNVPRKRGTICKFLGLGSEACIEASASTTLIKTIKNWILYLIRYGLDRLQYFGSLHPTFRSIINYFKNNRITRDDVDGRSFLVSDDYEPGEEFCNVDVVGCEEVV</sequence>
<reference evidence="2 3" key="1">
    <citation type="submission" date="2023-03" db="EMBL/GenBank/DDBJ databases">
        <title>High-quality genome of Scylla paramamosain provides insights in environmental adaptation.</title>
        <authorList>
            <person name="Zhang L."/>
        </authorList>
    </citation>
    <scope>NUCLEOTIDE SEQUENCE [LARGE SCALE GENOMIC DNA]</scope>
    <source>
        <strain evidence="2">LZ_2023a</strain>
        <tissue evidence="2">Muscle</tissue>
    </source>
</reference>
<gene>
    <name evidence="2" type="ORF">O3P69_020592</name>
</gene>
<organism evidence="2 3">
    <name type="scientific">Scylla paramamosain</name>
    <name type="common">Mud crab</name>
    <dbReference type="NCBI Taxonomy" id="85552"/>
    <lineage>
        <taxon>Eukaryota</taxon>
        <taxon>Metazoa</taxon>
        <taxon>Ecdysozoa</taxon>
        <taxon>Arthropoda</taxon>
        <taxon>Crustacea</taxon>
        <taxon>Multicrustacea</taxon>
        <taxon>Malacostraca</taxon>
        <taxon>Eumalacostraca</taxon>
        <taxon>Eucarida</taxon>
        <taxon>Decapoda</taxon>
        <taxon>Pleocyemata</taxon>
        <taxon>Brachyura</taxon>
        <taxon>Eubrachyura</taxon>
        <taxon>Portunoidea</taxon>
        <taxon>Portunidae</taxon>
        <taxon>Portuninae</taxon>
        <taxon>Scylla</taxon>
    </lineage>
</organism>
<protein>
    <submittedName>
        <fullName evidence="2">Uncharacterized protein</fullName>
    </submittedName>
</protein>
<dbReference type="EMBL" id="JARAKH010000028">
    <property type="protein sequence ID" value="KAK8388696.1"/>
    <property type="molecule type" value="Genomic_DNA"/>
</dbReference>
<evidence type="ECO:0000313" key="3">
    <source>
        <dbReference type="Proteomes" id="UP001487740"/>
    </source>
</evidence>
<comment type="caution">
    <text evidence="2">The sequence shown here is derived from an EMBL/GenBank/DDBJ whole genome shotgun (WGS) entry which is preliminary data.</text>
</comment>
<feature type="compositionally biased region" description="Polar residues" evidence="1">
    <location>
        <begin position="242"/>
        <end position="268"/>
    </location>
</feature>
<feature type="region of interest" description="Disordered" evidence="1">
    <location>
        <begin position="1"/>
        <end position="24"/>
    </location>
</feature>
<dbReference type="Proteomes" id="UP001487740">
    <property type="component" value="Unassembled WGS sequence"/>
</dbReference>